<sequence length="41" mass="4837">MVIKKQKVRRKDLFGVTETTFVQTRSGIFKAISAKRVKKRR</sequence>
<proteinExistence type="predicted"/>
<accession>A0A0F9IG31</accession>
<name>A0A0F9IG31_9ZZZZ</name>
<dbReference type="AlphaFoldDB" id="A0A0F9IG31"/>
<comment type="caution">
    <text evidence="1">The sequence shown here is derived from an EMBL/GenBank/DDBJ whole genome shotgun (WGS) entry which is preliminary data.</text>
</comment>
<evidence type="ECO:0000313" key="1">
    <source>
        <dbReference type="EMBL" id="KKM26501.1"/>
    </source>
</evidence>
<dbReference type="EMBL" id="LAZR01012501">
    <property type="protein sequence ID" value="KKM26501.1"/>
    <property type="molecule type" value="Genomic_DNA"/>
</dbReference>
<gene>
    <name evidence="1" type="ORF">LCGC14_1584180</name>
</gene>
<organism evidence="1">
    <name type="scientific">marine sediment metagenome</name>
    <dbReference type="NCBI Taxonomy" id="412755"/>
    <lineage>
        <taxon>unclassified sequences</taxon>
        <taxon>metagenomes</taxon>
        <taxon>ecological metagenomes</taxon>
    </lineage>
</organism>
<protein>
    <submittedName>
        <fullName evidence="1">Uncharacterized protein</fullName>
    </submittedName>
</protein>
<reference evidence="1" key="1">
    <citation type="journal article" date="2015" name="Nature">
        <title>Complex archaea that bridge the gap between prokaryotes and eukaryotes.</title>
        <authorList>
            <person name="Spang A."/>
            <person name="Saw J.H."/>
            <person name="Jorgensen S.L."/>
            <person name="Zaremba-Niedzwiedzka K."/>
            <person name="Martijn J."/>
            <person name="Lind A.E."/>
            <person name="van Eijk R."/>
            <person name="Schleper C."/>
            <person name="Guy L."/>
            <person name="Ettema T.J."/>
        </authorList>
    </citation>
    <scope>NUCLEOTIDE SEQUENCE</scope>
</reference>